<reference evidence="1 2" key="1">
    <citation type="submission" date="2008-10" db="EMBL/GenBank/DDBJ databases">
        <title>Genome sequence of Bacillus cereus B4264.</title>
        <authorList>
            <person name="Dodson R.J."/>
            <person name="Durkin A.S."/>
            <person name="Rosovitz M.J."/>
            <person name="Rasko D.A."/>
            <person name="Hoffmaster A."/>
            <person name="Ravel J."/>
            <person name="Sutton G."/>
        </authorList>
    </citation>
    <scope>NUCLEOTIDE SEQUENCE [LARGE SCALE GENOMIC DNA]</scope>
    <source>
        <strain evidence="1 2">B4264</strain>
    </source>
</reference>
<dbReference type="AlphaFoldDB" id="B7H8W6"/>
<evidence type="ECO:0000313" key="1">
    <source>
        <dbReference type="EMBL" id="ACK60123.1"/>
    </source>
</evidence>
<proteinExistence type="predicted"/>
<dbReference type="Proteomes" id="UP000007096">
    <property type="component" value="Chromosome"/>
</dbReference>
<evidence type="ECO:0000313" key="2">
    <source>
        <dbReference type="Proteomes" id="UP000007096"/>
    </source>
</evidence>
<accession>B7H8W6</accession>
<sequence length="45" mass="5163">MEIYGVEILNEGMGLSVDDNTTEKACTFIARNIVEMRPQDDWEVE</sequence>
<dbReference type="KEGG" id="bcb:BCB4264_A3580"/>
<organism evidence="1 2">
    <name type="scientific">Bacillus cereus (strain B4264)</name>
    <dbReference type="NCBI Taxonomy" id="405532"/>
    <lineage>
        <taxon>Bacteria</taxon>
        <taxon>Bacillati</taxon>
        <taxon>Bacillota</taxon>
        <taxon>Bacilli</taxon>
        <taxon>Bacillales</taxon>
        <taxon>Bacillaceae</taxon>
        <taxon>Bacillus</taxon>
        <taxon>Bacillus cereus group</taxon>
    </lineage>
</organism>
<dbReference type="RefSeq" id="WP_000409223.1">
    <property type="nucleotide sequence ID" value="NC_011725.1"/>
</dbReference>
<protein>
    <submittedName>
        <fullName evidence="1">Uncharacterized protein</fullName>
    </submittedName>
</protein>
<gene>
    <name evidence="1" type="ordered locus">BCB4264_A3580</name>
</gene>
<dbReference type="EMBL" id="CP001176">
    <property type="protein sequence ID" value="ACK60123.1"/>
    <property type="molecule type" value="Genomic_DNA"/>
</dbReference>
<dbReference type="HOGENOM" id="CLU_3195686_0_0_9"/>
<name>B7H8W6_BACC4</name>